<dbReference type="EMBL" id="MN738770">
    <property type="protein sequence ID" value="QHS83926.1"/>
    <property type="molecule type" value="Genomic_DNA"/>
</dbReference>
<reference evidence="1" key="1">
    <citation type="journal article" date="2020" name="Nature">
        <title>Giant virus diversity and host interactions through global metagenomics.</title>
        <authorList>
            <person name="Schulz F."/>
            <person name="Roux S."/>
            <person name="Paez-Espino D."/>
            <person name="Jungbluth S."/>
            <person name="Walsh D.A."/>
            <person name="Denef V.J."/>
            <person name="McMahon K.D."/>
            <person name="Konstantinidis K.T."/>
            <person name="Eloe-Fadrosh E.A."/>
            <person name="Kyrpides N.C."/>
            <person name="Woyke T."/>
        </authorList>
    </citation>
    <scope>NUCLEOTIDE SEQUENCE</scope>
    <source>
        <strain evidence="1">GVMAG-S-ERX555965-48</strain>
    </source>
</reference>
<accession>A0A6C0AWH6</accession>
<name>A0A6C0AWH6_9ZZZZ</name>
<protein>
    <submittedName>
        <fullName evidence="1">Uncharacterized protein</fullName>
    </submittedName>
</protein>
<sequence length="185" mass="22060">MGRFYSGDIEGKFWFGIQSSDDISNLVDYEYIQPYIWKFCGCSLDDDEKDKYCKSCFNSKKEHIESVKEDEDYDDELLWIEDQSISYDLDKDTHYQQLVDNMNKIKTYIHEDIIKEFEKIEQNDKILNAFTGVFQPIVDFINTNKVLKNDEDRNNIYTLIARYTLGYQIEYCLRTTESCSIYCEC</sequence>
<evidence type="ECO:0000313" key="1">
    <source>
        <dbReference type="EMBL" id="QHS83926.1"/>
    </source>
</evidence>
<dbReference type="AlphaFoldDB" id="A0A6C0AWH6"/>
<organism evidence="1">
    <name type="scientific">viral metagenome</name>
    <dbReference type="NCBI Taxonomy" id="1070528"/>
    <lineage>
        <taxon>unclassified sequences</taxon>
        <taxon>metagenomes</taxon>
        <taxon>organismal metagenomes</taxon>
    </lineage>
</organism>
<proteinExistence type="predicted"/>